<dbReference type="Proteomes" id="UP000642910">
    <property type="component" value="Unassembled WGS sequence"/>
</dbReference>
<reference evidence="2 3" key="1">
    <citation type="submission" date="2020-11" db="EMBL/GenBank/DDBJ databases">
        <title>Genomic insight of Alicyclobacillus mali FL 18 reveals a new arsenic-resistant strain, with potential in environmental biotechnology.</title>
        <authorList>
            <person name="Fiorentino G."/>
            <person name="Gallo G."/>
            <person name="Aulitto M."/>
        </authorList>
    </citation>
    <scope>NUCLEOTIDE SEQUENCE [LARGE SCALE GENOMIC DNA]</scope>
    <source>
        <strain evidence="2 3">FL 18</strain>
    </source>
</reference>
<keyword evidence="3" id="KW-1185">Reference proteome</keyword>
<name>A0ABS0F4N3_9BACL</name>
<organism evidence="2 3">
    <name type="scientific">Alicyclobacillus mali</name>
    <name type="common">ex Roth et al. 2021</name>
    <dbReference type="NCBI Taxonomy" id="1123961"/>
    <lineage>
        <taxon>Bacteria</taxon>
        <taxon>Bacillati</taxon>
        <taxon>Bacillota</taxon>
        <taxon>Bacilli</taxon>
        <taxon>Bacillales</taxon>
        <taxon>Alicyclobacillaceae</taxon>
        <taxon>Alicyclobacillus</taxon>
    </lineage>
</organism>
<feature type="region of interest" description="Disordered" evidence="1">
    <location>
        <begin position="46"/>
        <end position="111"/>
    </location>
</feature>
<feature type="compositionally biased region" description="Low complexity" evidence="1">
    <location>
        <begin position="69"/>
        <end position="82"/>
    </location>
</feature>
<evidence type="ECO:0000313" key="2">
    <source>
        <dbReference type="EMBL" id="MBF8378243.1"/>
    </source>
</evidence>
<feature type="compositionally biased region" description="Polar residues" evidence="1">
    <location>
        <begin position="48"/>
        <end position="68"/>
    </location>
</feature>
<evidence type="ECO:0000256" key="1">
    <source>
        <dbReference type="SAM" id="MobiDB-lite"/>
    </source>
</evidence>
<protein>
    <submittedName>
        <fullName evidence="2">Uncharacterized protein</fullName>
    </submittedName>
</protein>
<dbReference type="RefSeq" id="WP_067849536.1">
    <property type="nucleotide sequence ID" value="NZ_JADPKZ010000042.1"/>
</dbReference>
<proteinExistence type="predicted"/>
<evidence type="ECO:0000313" key="3">
    <source>
        <dbReference type="Proteomes" id="UP000642910"/>
    </source>
</evidence>
<accession>A0ABS0F4N3</accession>
<comment type="caution">
    <text evidence="2">The sequence shown here is derived from an EMBL/GenBank/DDBJ whole genome shotgun (WGS) entry which is preliminary data.</text>
</comment>
<gene>
    <name evidence="2" type="ORF">IW967_10260</name>
</gene>
<dbReference type="EMBL" id="JADPKZ010000042">
    <property type="protein sequence ID" value="MBF8378243.1"/>
    <property type="molecule type" value="Genomic_DNA"/>
</dbReference>
<sequence>MKTTWQHARRRLKQGLAVAIFLTLLLGASGTVFSVVSSFMSHLGTGAPTVQATSGQTPATQTDGLSSQSEPGSVPSPDVGSPQAPAIEYSNPVPSTVVAGNGPSPDPEDAANSALAAAMDTGGVYVGEKVSHVFGSVLKSVLNALFLNTN</sequence>